<evidence type="ECO:0000256" key="2">
    <source>
        <dbReference type="ARBA" id="ARBA00022553"/>
    </source>
</evidence>
<dbReference type="Gene3D" id="2.30.29.30">
    <property type="entry name" value="Pleckstrin-homology domain (PH domain)/Phosphotyrosine-binding domain (PTB)"/>
    <property type="match status" value="1"/>
</dbReference>
<feature type="compositionally biased region" description="Low complexity" evidence="4">
    <location>
        <begin position="859"/>
        <end position="894"/>
    </location>
</feature>
<dbReference type="OrthoDB" id="5987010at2759"/>
<gene>
    <name evidence="7" type="ORF">GPM918_LOCUS8291</name>
    <name evidence="8" type="ORF">SRO942_LOCUS8291</name>
</gene>
<feature type="region of interest" description="Disordered" evidence="4">
    <location>
        <begin position="111"/>
        <end position="141"/>
    </location>
</feature>
<feature type="region of interest" description="Disordered" evidence="4">
    <location>
        <begin position="329"/>
        <end position="386"/>
    </location>
</feature>
<dbReference type="GO" id="GO:0005886">
    <property type="term" value="C:plasma membrane"/>
    <property type="evidence" value="ECO:0007669"/>
    <property type="project" value="TreeGrafter"/>
</dbReference>
<evidence type="ECO:0000256" key="3">
    <source>
        <dbReference type="ARBA" id="ARBA00022737"/>
    </source>
</evidence>
<feature type="region of interest" description="Disordered" evidence="4">
    <location>
        <begin position="769"/>
        <end position="818"/>
    </location>
</feature>
<dbReference type="InterPro" id="IPR001478">
    <property type="entry name" value="PDZ"/>
</dbReference>
<dbReference type="EMBL" id="CAJNOQ010001429">
    <property type="protein sequence ID" value="CAF0894311.1"/>
    <property type="molecule type" value="Genomic_DNA"/>
</dbReference>
<sequence length="1400" mass="155764">MLSWHIRFSLQGLMNSTQKNEEYDLDQGITREIVNSNSTSSSNDDQEEVNALHVENDNIESMRSDDIDVQSIIETDSRIRNISSTNDTTTILTVVNDQLLQNNIYFNEEYTRTNNNNNNNNNNDDELSMSTPSVHSSSRLSPLPKIYIEIEDKQQNINESSTTTTSSPRNNKCTDPQTTTTIPKQVDEDIVKENQSQSQTDNSYSNNKEYEKNGDTQNLIVAHSPQSTRSSSSKENHVIGRLSPALTGPGLAKPLSSTIMPNSSHHNHKHNHKQSQQANSTTPAGKKRIDAALEKNIETIVTQVKRTTTKPSQLTQNDLELFDSNRASTTTKNTHHHHHHSRENTPSIQQLSSSSREMTPDSIDNSADEYRSYTNGTTATTSEQFIPHAKNGVGMYDLNSLPPSWQPPPTLLPPYHYHPYLPSPYGLPVPPLQTPTNNYYNNSLATQYDPVLLERYGPAALAAFAAVQQQHQNSYMIHPQHLNIAPQSSQEHLSGNIHYPQSCFRTTTSSSSINDFLINTPTASTPISASPIASTTNHQHHSKKVGKKSNNNRSLNTDDTSRAVARDRQQVTTNELSSAKRDTKIKKQVSEMNGENIKSPVDKRNEQLPSHLYLNQITSLPFVTLYDNTPINNSNNNNNNNNNNTSQKPVENYHPQRKTNNITNELGQIELTPTKDQGSVKSSCSGGSLKSDSTSTGRKFVKNSNNNNTPITTLQTSPPSQSNQAINDSLNKMSPDLSSDCEYNDTDSIISFESQKSDTAAGMPVLEDGLSDECVSDDNNDELSSSSDRRNRQQRQTAHQSTQSDFLFDQQQQQQQMPPILSMSHKRNFMKVNNTSLNTNTEENLNPRYTNRYNHKQQTNSSSTSIATTSPTTSSSNNNLFSSPTSSNSSSISFQKSFYIRPPPPSSLQSHDDNILTNNNHNNHLPRYQISSPTTNSPTFINKTNSDINNENRHPSTTVDYDTDEETDKLLGCEYRSDAIKNDRTKDPTPKAGQPQPPQQHRTREVLTHTIVDPDNSSVLIEGVLFRCRYLGSTQLLVEGNPTKATRMTQAQEAVGRIKAPQGESQPSVEVDLFISTEKIMVLNTDLQDVLMDHSLRSISYIADIGDLVVLMAKRRYINAAPVDDSNTNDDQNNSSETNIRRVAINQKMICHVFESEEAQSVAHSIGQAFQVAYVEFLKANGIDDPSFARDIDYQEVLNQQEICSEELNRFSKKECQKEVIIPKQKSEGLGMVIVESGWGSMLPTVVIANLMPGGPSARCGNLNIGDQIISVNGISLVGLPLSNCQTQIKNVKHLTTVRLVVVPCPPVVEVLIKRPDTKYQLGFSVQNGIICSLLRGGIAERGGVRVGHRIIEINGHSVVATQHEKIVSMLSNSVGELRMKTMPTQMYRLLTGQEQPNYI</sequence>
<dbReference type="Gene3D" id="2.30.42.10">
    <property type="match status" value="2"/>
</dbReference>
<feature type="compositionally biased region" description="Acidic residues" evidence="4">
    <location>
        <begin position="769"/>
        <end position="781"/>
    </location>
</feature>
<dbReference type="PANTHER" id="PTHR12345">
    <property type="entry name" value="SYNTENIN RELATED"/>
    <property type="match status" value="1"/>
</dbReference>
<feature type="domain" description="PDZ" evidence="6">
    <location>
        <begin position="1219"/>
        <end position="1304"/>
    </location>
</feature>
<dbReference type="Pfam" id="PF00640">
    <property type="entry name" value="PID"/>
    <property type="match status" value="1"/>
</dbReference>
<dbReference type="GO" id="GO:0043197">
    <property type="term" value="C:dendritic spine"/>
    <property type="evidence" value="ECO:0007669"/>
    <property type="project" value="TreeGrafter"/>
</dbReference>
<dbReference type="CDD" id="cd01208">
    <property type="entry name" value="PTB_X11"/>
    <property type="match status" value="1"/>
</dbReference>
<feature type="compositionally biased region" description="Polar residues" evidence="4">
    <location>
        <begin position="193"/>
        <end position="207"/>
    </location>
</feature>
<keyword evidence="2" id="KW-0597">Phosphoprotein</keyword>
<dbReference type="InterPro" id="IPR006020">
    <property type="entry name" value="PTB/PI_dom"/>
</dbReference>
<feature type="compositionally biased region" description="Basic and acidic residues" evidence="4">
    <location>
        <begin position="968"/>
        <end position="989"/>
    </location>
</feature>
<feature type="compositionally biased region" description="Polar residues" evidence="4">
    <location>
        <begin position="168"/>
        <end position="183"/>
    </location>
</feature>
<feature type="compositionally biased region" description="Low complexity" evidence="4">
    <location>
        <begin position="679"/>
        <end position="697"/>
    </location>
</feature>
<feature type="compositionally biased region" description="Polar residues" evidence="4">
    <location>
        <begin position="128"/>
        <end position="140"/>
    </location>
</feature>
<dbReference type="SUPFAM" id="SSF50156">
    <property type="entry name" value="PDZ domain-like"/>
    <property type="match status" value="2"/>
</dbReference>
<feature type="compositionally biased region" description="Basic and acidic residues" evidence="4">
    <location>
        <begin position="559"/>
        <end position="569"/>
    </location>
</feature>
<dbReference type="PROSITE" id="PS01179">
    <property type="entry name" value="PID"/>
    <property type="match status" value="1"/>
</dbReference>
<dbReference type="InterPro" id="IPR036034">
    <property type="entry name" value="PDZ_sf"/>
</dbReference>
<dbReference type="CDD" id="cd06793">
    <property type="entry name" value="PDZ2_APBA1_3-like"/>
    <property type="match status" value="1"/>
</dbReference>
<feature type="region of interest" description="Disordered" evidence="4">
    <location>
        <begin position="528"/>
        <end position="604"/>
    </location>
</feature>
<feature type="compositionally biased region" description="Basic residues" evidence="4">
    <location>
        <begin position="538"/>
        <end position="547"/>
    </location>
</feature>
<keyword evidence="3" id="KW-0677">Repeat</keyword>
<feature type="domain" description="PID" evidence="5">
    <location>
        <begin position="1023"/>
        <end position="1186"/>
    </location>
</feature>
<reference evidence="7" key="1">
    <citation type="submission" date="2021-02" db="EMBL/GenBank/DDBJ databases">
        <authorList>
            <person name="Nowell W R."/>
        </authorList>
    </citation>
    <scope>NUCLEOTIDE SEQUENCE</scope>
</reference>
<protein>
    <submittedName>
        <fullName evidence="7">Uncharacterized protein</fullName>
    </submittedName>
</protein>
<accession>A0A813Z519</accession>
<evidence type="ECO:0000259" key="5">
    <source>
        <dbReference type="PROSITE" id="PS01179"/>
    </source>
</evidence>
<evidence type="ECO:0000256" key="1">
    <source>
        <dbReference type="ARBA" id="ARBA00022448"/>
    </source>
</evidence>
<dbReference type="InterPro" id="IPR051230">
    <property type="entry name" value="APP-Binding"/>
</dbReference>
<feature type="region of interest" description="Disordered" evidence="4">
    <location>
        <begin position="853"/>
        <end position="1003"/>
    </location>
</feature>
<feature type="compositionally biased region" description="Polar residues" evidence="4">
    <location>
        <begin position="702"/>
        <end position="732"/>
    </location>
</feature>
<dbReference type="InterPro" id="IPR011993">
    <property type="entry name" value="PH-like_dom_sf"/>
</dbReference>
<organism evidence="7 9">
    <name type="scientific">Didymodactylos carnosus</name>
    <dbReference type="NCBI Taxonomy" id="1234261"/>
    <lineage>
        <taxon>Eukaryota</taxon>
        <taxon>Metazoa</taxon>
        <taxon>Spiralia</taxon>
        <taxon>Gnathifera</taxon>
        <taxon>Rotifera</taxon>
        <taxon>Eurotatoria</taxon>
        <taxon>Bdelloidea</taxon>
        <taxon>Philodinida</taxon>
        <taxon>Philodinidae</taxon>
        <taxon>Didymodactylos</taxon>
    </lineage>
</organism>
<dbReference type="FunFam" id="2.30.42.10:FF:000017">
    <property type="entry name" value="Amyloid beta A4 protein-binding family A member 1"/>
    <property type="match status" value="1"/>
</dbReference>
<dbReference type="FunFam" id="2.30.42.10:FF:000007">
    <property type="entry name" value="Amyloid beta A4 protein-binding family A member"/>
    <property type="match status" value="1"/>
</dbReference>
<dbReference type="GO" id="GO:0007268">
    <property type="term" value="P:chemical synaptic transmission"/>
    <property type="evidence" value="ECO:0007669"/>
    <property type="project" value="TreeGrafter"/>
</dbReference>
<dbReference type="PANTHER" id="PTHR12345:SF16">
    <property type="entry name" value="X11L, ISOFORM F-RELATED"/>
    <property type="match status" value="1"/>
</dbReference>
<dbReference type="PROSITE" id="PS50106">
    <property type="entry name" value="PDZ"/>
    <property type="match status" value="2"/>
</dbReference>
<evidence type="ECO:0000313" key="7">
    <source>
        <dbReference type="EMBL" id="CAF0894311.1"/>
    </source>
</evidence>
<dbReference type="Proteomes" id="UP000681722">
    <property type="component" value="Unassembled WGS sequence"/>
</dbReference>
<feature type="region of interest" description="Disordered" evidence="4">
    <location>
        <begin position="256"/>
        <end position="286"/>
    </location>
</feature>
<dbReference type="CDD" id="cd06720">
    <property type="entry name" value="PDZ1_APBA1_3-like"/>
    <property type="match status" value="1"/>
</dbReference>
<feature type="region of interest" description="Disordered" evidence="4">
    <location>
        <begin position="153"/>
        <end position="212"/>
    </location>
</feature>
<comment type="caution">
    <text evidence="7">The sequence shown here is derived from an EMBL/GenBank/DDBJ whole genome shotgun (WGS) entry which is preliminary data.</text>
</comment>
<dbReference type="SMART" id="SM00228">
    <property type="entry name" value="PDZ"/>
    <property type="match status" value="2"/>
</dbReference>
<feature type="region of interest" description="Disordered" evidence="4">
    <location>
        <begin position="631"/>
        <end position="744"/>
    </location>
</feature>
<dbReference type="GO" id="GO:0005737">
    <property type="term" value="C:cytoplasm"/>
    <property type="evidence" value="ECO:0007669"/>
    <property type="project" value="TreeGrafter"/>
</dbReference>
<evidence type="ECO:0000313" key="9">
    <source>
        <dbReference type="Proteomes" id="UP000663829"/>
    </source>
</evidence>
<evidence type="ECO:0000313" key="8">
    <source>
        <dbReference type="EMBL" id="CAF3677957.1"/>
    </source>
</evidence>
<feature type="compositionally biased region" description="Polar residues" evidence="4">
    <location>
        <begin position="344"/>
        <end position="365"/>
    </location>
</feature>
<dbReference type="SMART" id="SM00462">
    <property type="entry name" value="PTB"/>
    <property type="match status" value="1"/>
</dbReference>
<feature type="compositionally biased region" description="Low complexity" evidence="4">
    <location>
        <begin position="632"/>
        <end position="644"/>
    </location>
</feature>
<dbReference type="Proteomes" id="UP000663829">
    <property type="component" value="Unassembled WGS sequence"/>
</dbReference>
<feature type="domain" description="PDZ" evidence="6">
    <location>
        <begin position="1310"/>
        <end position="1386"/>
    </location>
</feature>
<feature type="compositionally biased region" description="Polar residues" evidence="4">
    <location>
        <begin position="929"/>
        <end position="949"/>
    </location>
</feature>
<feature type="compositionally biased region" description="Polar residues" evidence="4">
    <location>
        <begin position="372"/>
        <end position="384"/>
    </location>
</feature>
<dbReference type="SUPFAM" id="SSF50729">
    <property type="entry name" value="PH domain-like"/>
    <property type="match status" value="1"/>
</dbReference>
<name>A0A813Z519_9BILA</name>
<feature type="compositionally biased region" description="Polar residues" evidence="4">
    <location>
        <begin position="548"/>
        <end position="558"/>
    </location>
</feature>
<proteinExistence type="predicted"/>
<evidence type="ECO:0000259" key="6">
    <source>
        <dbReference type="PROSITE" id="PS50106"/>
    </source>
</evidence>
<dbReference type="EMBL" id="CAJOBC010001429">
    <property type="protein sequence ID" value="CAF3677957.1"/>
    <property type="molecule type" value="Genomic_DNA"/>
</dbReference>
<keyword evidence="9" id="KW-1185">Reference proteome</keyword>
<keyword evidence="1" id="KW-0813">Transport</keyword>
<dbReference type="Pfam" id="PF00595">
    <property type="entry name" value="PDZ"/>
    <property type="match status" value="2"/>
</dbReference>
<evidence type="ECO:0000256" key="4">
    <source>
        <dbReference type="SAM" id="MobiDB-lite"/>
    </source>
</evidence>